<evidence type="ECO:0000256" key="11">
    <source>
        <dbReference type="SAM" id="MobiDB-lite"/>
    </source>
</evidence>
<reference evidence="13 14" key="1">
    <citation type="submission" date="2019-02" db="EMBL/GenBank/DDBJ databases">
        <title>Genome sequencing of the rare red list fungi Dentipellis fragilis.</title>
        <authorList>
            <person name="Buettner E."/>
            <person name="Kellner H."/>
        </authorList>
    </citation>
    <scope>NUCLEOTIDE SEQUENCE [LARGE SCALE GENOMIC DNA]</scope>
    <source>
        <strain evidence="13 14">DSM 105465</strain>
    </source>
</reference>
<keyword evidence="8 10" id="KW-0503">Monooxygenase</keyword>
<name>A0A4Y9Z048_9AGAM</name>
<dbReference type="PRINTS" id="PR00463">
    <property type="entry name" value="EP450I"/>
</dbReference>
<keyword evidence="7 9" id="KW-0408">Iron</keyword>
<dbReference type="InterPro" id="IPR002401">
    <property type="entry name" value="Cyt_P450_E_grp-I"/>
</dbReference>
<dbReference type="PROSITE" id="PS00086">
    <property type="entry name" value="CYTOCHROME_P450"/>
    <property type="match status" value="1"/>
</dbReference>
<dbReference type="CDD" id="cd11069">
    <property type="entry name" value="CYP_FUM15-like"/>
    <property type="match status" value="1"/>
</dbReference>
<comment type="pathway">
    <text evidence="2">Secondary metabolite biosynthesis.</text>
</comment>
<evidence type="ECO:0000256" key="4">
    <source>
        <dbReference type="ARBA" id="ARBA00022617"/>
    </source>
</evidence>
<evidence type="ECO:0000256" key="12">
    <source>
        <dbReference type="SAM" id="Phobius"/>
    </source>
</evidence>
<dbReference type="PANTHER" id="PTHR24305">
    <property type="entry name" value="CYTOCHROME P450"/>
    <property type="match status" value="1"/>
</dbReference>
<evidence type="ECO:0000313" key="14">
    <source>
        <dbReference type="Proteomes" id="UP000298327"/>
    </source>
</evidence>
<dbReference type="OrthoDB" id="1470350at2759"/>
<comment type="cofactor">
    <cofactor evidence="1 9">
        <name>heme</name>
        <dbReference type="ChEBI" id="CHEBI:30413"/>
    </cofactor>
</comment>
<evidence type="ECO:0000256" key="3">
    <source>
        <dbReference type="ARBA" id="ARBA00010617"/>
    </source>
</evidence>
<gene>
    <name evidence="13" type="ORF">EVG20_g4012</name>
</gene>
<dbReference type="EMBL" id="SEOQ01000196">
    <property type="protein sequence ID" value="TFY67233.1"/>
    <property type="molecule type" value="Genomic_DNA"/>
</dbReference>
<evidence type="ECO:0000256" key="10">
    <source>
        <dbReference type="RuleBase" id="RU000461"/>
    </source>
</evidence>
<keyword evidence="12" id="KW-0812">Transmembrane</keyword>
<dbReference type="PRINTS" id="PR00385">
    <property type="entry name" value="P450"/>
</dbReference>
<keyword evidence="12" id="KW-1133">Transmembrane helix</keyword>
<feature type="region of interest" description="Disordered" evidence="11">
    <location>
        <begin position="649"/>
        <end position="680"/>
    </location>
</feature>
<protein>
    <recommendedName>
        <fullName evidence="15">Cytochrome P450</fullName>
    </recommendedName>
</protein>
<organism evidence="13 14">
    <name type="scientific">Dentipellis fragilis</name>
    <dbReference type="NCBI Taxonomy" id="205917"/>
    <lineage>
        <taxon>Eukaryota</taxon>
        <taxon>Fungi</taxon>
        <taxon>Dikarya</taxon>
        <taxon>Basidiomycota</taxon>
        <taxon>Agaricomycotina</taxon>
        <taxon>Agaricomycetes</taxon>
        <taxon>Russulales</taxon>
        <taxon>Hericiaceae</taxon>
        <taxon>Dentipellis</taxon>
    </lineage>
</organism>
<comment type="similarity">
    <text evidence="3 10">Belongs to the cytochrome P450 family.</text>
</comment>
<keyword evidence="5 9" id="KW-0479">Metal-binding</keyword>
<dbReference type="InterPro" id="IPR050121">
    <property type="entry name" value="Cytochrome_P450_monoxygenase"/>
</dbReference>
<dbReference type="Gene3D" id="1.10.630.10">
    <property type="entry name" value="Cytochrome P450"/>
    <property type="match status" value="1"/>
</dbReference>
<dbReference type="PANTHER" id="PTHR24305:SF166">
    <property type="entry name" value="CYTOCHROME P450 12A4, MITOCHONDRIAL-RELATED"/>
    <property type="match status" value="1"/>
</dbReference>
<dbReference type="InterPro" id="IPR001128">
    <property type="entry name" value="Cyt_P450"/>
</dbReference>
<evidence type="ECO:0000256" key="1">
    <source>
        <dbReference type="ARBA" id="ARBA00001971"/>
    </source>
</evidence>
<sequence length="680" mass="76020">MNVTTPTVVASPQLSWTTGLLSLAIPLLAYVVYQVYVAIARPTLSELDGPPVTRLLGGHMSMVLDPGRSPIVHEKFVQQYGRNVRIRGITPWDERLLPMDPVSISHIMKQSLVYEKPWQSRRLITGLIGCGMLAAEGQVHKRQRRVATPAFSIQNMKALVPLVFRKGEELRDRLMEVIDLETDLTPGDGATLDVCRWISRATFDVIGIAGFDYQFNAIHNEDNELFCAYKDMFEVAVSQGQSMVKSILGIYFPIINKIFPDERIRAVSRGQETIQRVASQLVQDKKRKLEEGEKTGKLYEGRDLLTLLLKSNMSTDIAPEQRISDEDILHNINTFMFAGSDTSSLALTWTLLLLAKHPQIQTRLRAELLATRPSIPFSSLSEDEIASLYDTLSALPLLHNVCRESLRLIPPVHSSLRVAVKDDIVPVSAPFKGRDGKIRDSIFVPKGTFVHVPVEALSLDREIWGPDAWQFVPDRWDSLPDAVATLPGLFSNILAFSAGPRSCIGQRFSMIEMKSFLYILLTNFEFRETDAKVVKANVVLTRPYVSGKYKEGSQCPLIVVPLGRGHEETEEETVVCKERQIQWFSQKAAQAVEGTGRNERLTEMNTRYLKAYCRPTSPDFTRPTHTPAASAIRVYVLFLPNKPFLGDLTSSDEVTENDEPLKLGSDTAAAARFPDGPALV</sequence>
<accession>A0A4Y9Z048</accession>
<evidence type="ECO:0000256" key="2">
    <source>
        <dbReference type="ARBA" id="ARBA00005179"/>
    </source>
</evidence>
<dbReference type="AlphaFoldDB" id="A0A4Y9Z048"/>
<dbReference type="GO" id="GO:0004497">
    <property type="term" value="F:monooxygenase activity"/>
    <property type="evidence" value="ECO:0007669"/>
    <property type="project" value="UniProtKB-KW"/>
</dbReference>
<evidence type="ECO:0000256" key="7">
    <source>
        <dbReference type="ARBA" id="ARBA00023004"/>
    </source>
</evidence>
<evidence type="ECO:0000256" key="6">
    <source>
        <dbReference type="ARBA" id="ARBA00023002"/>
    </source>
</evidence>
<evidence type="ECO:0000256" key="5">
    <source>
        <dbReference type="ARBA" id="ARBA00022723"/>
    </source>
</evidence>
<evidence type="ECO:0000313" key="13">
    <source>
        <dbReference type="EMBL" id="TFY67233.1"/>
    </source>
</evidence>
<dbReference type="GO" id="GO:0005506">
    <property type="term" value="F:iron ion binding"/>
    <property type="evidence" value="ECO:0007669"/>
    <property type="project" value="InterPro"/>
</dbReference>
<dbReference type="GO" id="GO:0020037">
    <property type="term" value="F:heme binding"/>
    <property type="evidence" value="ECO:0007669"/>
    <property type="project" value="InterPro"/>
</dbReference>
<dbReference type="Pfam" id="PF00067">
    <property type="entry name" value="p450"/>
    <property type="match status" value="1"/>
</dbReference>
<evidence type="ECO:0000256" key="9">
    <source>
        <dbReference type="PIRSR" id="PIRSR602401-1"/>
    </source>
</evidence>
<dbReference type="InterPro" id="IPR036396">
    <property type="entry name" value="Cyt_P450_sf"/>
</dbReference>
<evidence type="ECO:0000256" key="8">
    <source>
        <dbReference type="ARBA" id="ARBA00023033"/>
    </source>
</evidence>
<dbReference type="InterPro" id="IPR017972">
    <property type="entry name" value="Cyt_P450_CS"/>
</dbReference>
<keyword evidence="14" id="KW-1185">Reference proteome</keyword>
<keyword evidence="6 10" id="KW-0560">Oxidoreductase</keyword>
<dbReference type="SUPFAM" id="SSF48264">
    <property type="entry name" value="Cytochrome P450"/>
    <property type="match status" value="1"/>
</dbReference>
<comment type="caution">
    <text evidence="13">The sequence shown here is derived from an EMBL/GenBank/DDBJ whole genome shotgun (WGS) entry which is preliminary data.</text>
</comment>
<feature type="binding site" description="axial binding residue" evidence="9">
    <location>
        <position position="503"/>
    </location>
    <ligand>
        <name>heme</name>
        <dbReference type="ChEBI" id="CHEBI:30413"/>
    </ligand>
    <ligandPart>
        <name>Fe</name>
        <dbReference type="ChEBI" id="CHEBI:18248"/>
    </ligandPart>
</feature>
<evidence type="ECO:0008006" key="15">
    <source>
        <dbReference type="Google" id="ProtNLM"/>
    </source>
</evidence>
<keyword evidence="4 9" id="KW-0349">Heme</keyword>
<dbReference type="GO" id="GO:0016705">
    <property type="term" value="F:oxidoreductase activity, acting on paired donors, with incorporation or reduction of molecular oxygen"/>
    <property type="evidence" value="ECO:0007669"/>
    <property type="project" value="InterPro"/>
</dbReference>
<proteinExistence type="inferred from homology"/>
<feature type="transmembrane region" description="Helical" evidence="12">
    <location>
        <begin position="20"/>
        <end position="39"/>
    </location>
</feature>
<dbReference type="STRING" id="205917.A0A4Y9Z048"/>
<keyword evidence="12" id="KW-0472">Membrane</keyword>
<dbReference type="Proteomes" id="UP000298327">
    <property type="component" value="Unassembled WGS sequence"/>
</dbReference>